<protein>
    <submittedName>
        <fullName evidence="3">3-phenylpropionate/cinnamic acid dioxygenase small subunit</fullName>
    </submittedName>
</protein>
<dbReference type="EMBL" id="QJJS01000001">
    <property type="protein sequence ID" value="PXW99367.1"/>
    <property type="molecule type" value="Genomic_DNA"/>
</dbReference>
<name>A0A318H5X7_9BURK</name>
<dbReference type="PANTHER" id="PTHR41534:SF2">
    <property type="entry name" value="3-PHENYLPROPIONATE_CINNAMIC ACID DIOXYGENASE SUBUNIT BETA"/>
    <property type="match status" value="1"/>
</dbReference>
<dbReference type="GO" id="GO:0051213">
    <property type="term" value="F:dioxygenase activity"/>
    <property type="evidence" value="ECO:0007669"/>
    <property type="project" value="UniProtKB-KW"/>
</dbReference>
<dbReference type="Pfam" id="PF00866">
    <property type="entry name" value="Ring_hydroxyl_B"/>
    <property type="match status" value="1"/>
</dbReference>
<comment type="similarity">
    <text evidence="1">Belongs to the bacterial ring-hydroxylating dioxygenase beta subunit family.</text>
</comment>
<dbReference type="RefSeq" id="WP_110398945.1">
    <property type="nucleotide sequence ID" value="NZ_QJJS01000001.1"/>
</dbReference>
<dbReference type="Proteomes" id="UP000247811">
    <property type="component" value="Unassembled WGS sequence"/>
</dbReference>
<dbReference type="GO" id="GO:0019380">
    <property type="term" value="P:3-phenylpropionate catabolic process"/>
    <property type="evidence" value="ECO:0007669"/>
    <property type="project" value="TreeGrafter"/>
</dbReference>
<organism evidence="3 4">
    <name type="scientific">Sphaerotilus hippei</name>
    <dbReference type="NCBI Taxonomy" id="744406"/>
    <lineage>
        <taxon>Bacteria</taxon>
        <taxon>Pseudomonadati</taxon>
        <taxon>Pseudomonadota</taxon>
        <taxon>Betaproteobacteria</taxon>
        <taxon>Burkholderiales</taxon>
        <taxon>Sphaerotilaceae</taxon>
        <taxon>Sphaerotilus</taxon>
    </lineage>
</organism>
<reference evidence="3 4" key="1">
    <citation type="submission" date="2018-05" db="EMBL/GenBank/DDBJ databases">
        <title>Genomic Encyclopedia of Type Strains, Phase IV (KMG-IV): sequencing the most valuable type-strain genomes for metagenomic binning, comparative biology and taxonomic classification.</title>
        <authorList>
            <person name="Goeker M."/>
        </authorList>
    </citation>
    <scope>NUCLEOTIDE SEQUENCE [LARGE SCALE GENOMIC DNA]</scope>
    <source>
        <strain evidence="3 4">DSM 566</strain>
    </source>
</reference>
<gene>
    <name evidence="3" type="ORF">C7444_101197</name>
</gene>
<comment type="caution">
    <text evidence="3">The sequence shown here is derived from an EMBL/GenBank/DDBJ whole genome shotgun (WGS) entry which is preliminary data.</text>
</comment>
<dbReference type="InterPro" id="IPR032710">
    <property type="entry name" value="NTF2-like_dom_sf"/>
</dbReference>
<dbReference type="InterPro" id="IPR000391">
    <property type="entry name" value="Rng_hydr_dOase-bsu"/>
</dbReference>
<dbReference type="AlphaFoldDB" id="A0A318H5X7"/>
<dbReference type="SUPFAM" id="SSF54427">
    <property type="entry name" value="NTF2-like"/>
    <property type="match status" value="1"/>
</dbReference>
<keyword evidence="3" id="KW-0223">Dioxygenase</keyword>
<evidence type="ECO:0000256" key="2">
    <source>
        <dbReference type="ARBA" id="ARBA00023002"/>
    </source>
</evidence>
<dbReference type="OrthoDB" id="7062869at2"/>
<sequence>MNLPLLNSVTAFVWAEADMLDHGEYAAWLDLWSPTGHYIVPIDPDTTDFDNTLNYAHDNAGMRSARVARLTSGESVSTQPMARTVRSVSRLRVIAEDGDTVTLRGAQDLREFRKENLHQYTADVTWTLVKNGPGDGAWRIQRKVLRLINSTDTLLGIGFIL</sequence>
<proteinExistence type="inferred from homology"/>
<keyword evidence="4" id="KW-1185">Reference proteome</keyword>
<keyword evidence="2" id="KW-0560">Oxidoreductase</keyword>
<evidence type="ECO:0000313" key="4">
    <source>
        <dbReference type="Proteomes" id="UP000247811"/>
    </source>
</evidence>
<dbReference type="Gene3D" id="3.10.450.50">
    <property type="match status" value="1"/>
</dbReference>
<accession>A0A318H5X7</accession>
<dbReference type="PANTHER" id="PTHR41534">
    <property type="entry name" value="BLR3401 PROTEIN"/>
    <property type="match status" value="1"/>
</dbReference>
<evidence type="ECO:0000313" key="3">
    <source>
        <dbReference type="EMBL" id="PXW99367.1"/>
    </source>
</evidence>
<evidence type="ECO:0000256" key="1">
    <source>
        <dbReference type="ARBA" id="ARBA00009570"/>
    </source>
</evidence>